<comment type="caution">
    <text evidence="1">The sequence shown here is derived from an EMBL/GenBank/DDBJ whole genome shotgun (WGS) entry which is preliminary data.</text>
</comment>
<feature type="non-terminal residue" evidence="1">
    <location>
        <position position="171"/>
    </location>
</feature>
<protein>
    <submittedName>
        <fullName evidence="1">(diamondback moth) hypothetical protein</fullName>
    </submittedName>
</protein>
<proteinExistence type="predicted"/>
<dbReference type="AlphaFoldDB" id="A0A8S4FQA4"/>
<dbReference type="Proteomes" id="UP000653454">
    <property type="component" value="Unassembled WGS sequence"/>
</dbReference>
<organism evidence="1 2">
    <name type="scientific">Plutella xylostella</name>
    <name type="common">Diamondback moth</name>
    <name type="synonym">Plutella maculipennis</name>
    <dbReference type="NCBI Taxonomy" id="51655"/>
    <lineage>
        <taxon>Eukaryota</taxon>
        <taxon>Metazoa</taxon>
        <taxon>Ecdysozoa</taxon>
        <taxon>Arthropoda</taxon>
        <taxon>Hexapoda</taxon>
        <taxon>Insecta</taxon>
        <taxon>Pterygota</taxon>
        <taxon>Neoptera</taxon>
        <taxon>Endopterygota</taxon>
        <taxon>Lepidoptera</taxon>
        <taxon>Glossata</taxon>
        <taxon>Ditrysia</taxon>
        <taxon>Yponomeutoidea</taxon>
        <taxon>Plutellidae</taxon>
        <taxon>Plutella</taxon>
    </lineage>
</organism>
<feature type="non-terminal residue" evidence="1">
    <location>
        <position position="1"/>
    </location>
</feature>
<evidence type="ECO:0000313" key="2">
    <source>
        <dbReference type="Proteomes" id="UP000653454"/>
    </source>
</evidence>
<evidence type="ECO:0000313" key="1">
    <source>
        <dbReference type="EMBL" id="CAG9129801.1"/>
    </source>
</evidence>
<name>A0A8S4FQA4_PLUXY</name>
<dbReference type="EMBL" id="CAJHNJ030000039">
    <property type="protein sequence ID" value="CAG9129801.1"/>
    <property type="molecule type" value="Genomic_DNA"/>
</dbReference>
<keyword evidence="2" id="KW-1185">Reference proteome</keyword>
<gene>
    <name evidence="1" type="ORF">PLXY2_LOCUS9657</name>
</gene>
<accession>A0A8S4FQA4</accession>
<reference evidence="1" key="1">
    <citation type="submission" date="2020-11" db="EMBL/GenBank/DDBJ databases">
        <authorList>
            <person name="Whiteford S."/>
        </authorList>
    </citation>
    <scope>NUCLEOTIDE SEQUENCE</scope>
</reference>
<sequence length="171" mass="19032">VPAVILAIHGHSQLLALFLNFHNGTNVAVKVEGVPRVCCTHYPRAHAKWQILLVNHTKLIVRVDGRRPRQVPIVEIPRIHHFRGVFVLVLVLCRVAQMRIKVVINLLGLAPGGHQVGHILGLVPRGYLLHHQIVEKIQAGPVPGPQQVQVSDEIFLSLPQIFRQLVDGKVL</sequence>